<dbReference type="AlphaFoldDB" id="A0A8X6W1P8"/>
<comment type="caution">
    <text evidence="1">The sequence shown here is derived from an EMBL/GenBank/DDBJ whole genome shotgun (WGS) entry which is preliminary data.</text>
</comment>
<keyword evidence="2" id="KW-1185">Reference proteome</keyword>
<dbReference type="Proteomes" id="UP000887159">
    <property type="component" value="Unassembled WGS sequence"/>
</dbReference>
<organism evidence="1 2">
    <name type="scientific">Trichonephila clavipes</name>
    <name type="common">Golden silk orbweaver</name>
    <name type="synonym">Nephila clavipes</name>
    <dbReference type="NCBI Taxonomy" id="2585209"/>
    <lineage>
        <taxon>Eukaryota</taxon>
        <taxon>Metazoa</taxon>
        <taxon>Ecdysozoa</taxon>
        <taxon>Arthropoda</taxon>
        <taxon>Chelicerata</taxon>
        <taxon>Arachnida</taxon>
        <taxon>Araneae</taxon>
        <taxon>Araneomorphae</taxon>
        <taxon>Entelegynae</taxon>
        <taxon>Araneoidea</taxon>
        <taxon>Nephilidae</taxon>
        <taxon>Trichonephila</taxon>
    </lineage>
</organism>
<evidence type="ECO:0000313" key="2">
    <source>
        <dbReference type="Proteomes" id="UP000887159"/>
    </source>
</evidence>
<dbReference type="EMBL" id="BMAU01021376">
    <property type="protein sequence ID" value="GFY26662.1"/>
    <property type="molecule type" value="Genomic_DNA"/>
</dbReference>
<name>A0A8X6W1P8_TRICX</name>
<sequence>MVIRWECDEDESWVIWSRSAQTRCPLVRLLLENWIRMINGGINTVFVYSVQKSLRSLDRITRTTSDLCERNERAAKSVIPHNDYQSSIL</sequence>
<protein>
    <submittedName>
        <fullName evidence="1">Uncharacterized protein</fullName>
    </submittedName>
</protein>
<evidence type="ECO:0000313" key="1">
    <source>
        <dbReference type="EMBL" id="GFY26662.1"/>
    </source>
</evidence>
<proteinExistence type="predicted"/>
<accession>A0A8X6W1P8</accession>
<reference evidence="1" key="1">
    <citation type="submission" date="2020-08" db="EMBL/GenBank/DDBJ databases">
        <title>Multicomponent nature underlies the extraordinary mechanical properties of spider dragline silk.</title>
        <authorList>
            <person name="Kono N."/>
            <person name="Nakamura H."/>
            <person name="Mori M."/>
            <person name="Yoshida Y."/>
            <person name="Ohtoshi R."/>
            <person name="Malay A.D."/>
            <person name="Moran D.A.P."/>
            <person name="Tomita M."/>
            <person name="Numata K."/>
            <person name="Arakawa K."/>
        </authorList>
    </citation>
    <scope>NUCLEOTIDE SEQUENCE</scope>
</reference>
<gene>
    <name evidence="1" type="ORF">TNCV_2879901</name>
</gene>